<evidence type="ECO:0000313" key="4">
    <source>
        <dbReference type="EMBL" id="AIA92994.1"/>
    </source>
</evidence>
<dbReference type="GO" id="GO:0003824">
    <property type="term" value="F:catalytic activity"/>
    <property type="evidence" value="ECO:0007669"/>
    <property type="project" value="InterPro"/>
</dbReference>
<feature type="non-terminal residue" evidence="4">
    <location>
        <position position="112"/>
    </location>
</feature>
<sequence>MSFSITATALEQMAAFAPEVLASFRRLLASGAVELLAETSHHSLAALYSPRRVRRAGAPAPRRLPDAGWGATGKVFRNTELIASDAVAAQVAALGLRRAVHRGRRPPVRRAP</sequence>
<evidence type="ECO:0000256" key="2">
    <source>
        <dbReference type="ARBA" id="ARBA00023277"/>
    </source>
</evidence>
<dbReference type="SUPFAM" id="SSF88713">
    <property type="entry name" value="Glycoside hydrolase/deacetylase"/>
    <property type="match status" value="1"/>
</dbReference>
<feature type="domain" description="Glycoside hydrolase family 57 N-terminal" evidence="3">
    <location>
        <begin position="2"/>
        <end position="97"/>
    </location>
</feature>
<accession>A0A060CCR5</accession>
<dbReference type="Pfam" id="PF03065">
    <property type="entry name" value="Glyco_hydro_57"/>
    <property type="match status" value="1"/>
</dbReference>
<comment type="similarity">
    <text evidence="1">Belongs to the glycosyl hydrolase 57 family.</text>
</comment>
<dbReference type="GO" id="GO:0005975">
    <property type="term" value="P:carbohydrate metabolic process"/>
    <property type="evidence" value="ECO:0007669"/>
    <property type="project" value="InterPro"/>
</dbReference>
<evidence type="ECO:0000259" key="3">
    <source>
        <dbReference type="Pfam" id="PF03065"/>
    </source>
</evidence>
<dbReference type="InterPro" id="IPR011330">
    <property type="entry name" value="Glyco_hydro/deAcase_b/a-brl"/>
</dbReference>
<keyword evidence="2" id="KW-0119">Carbohydrate metabolism</keyword>
<protein>
    <submittedName>
        <fullName evidence="4">Glyco_hydro_57</fullName>
    </submittedName>
</protein>
<dbReference type="AlphaFoldDB" id="A0A060CCR5"/>
<name>A0A060CCR5_9BACT</name>
<proteinExistence type="inferred from homology"/>
<reference evidence="4" key="1">
    <citation type="journal article" date="2013" name="Environ. Microbiol.">
        <title>Seasonally variable intestinal metagenomes of the red palm weevil (Rhynchophorus ferrugineus).</title>
        <authorList>
            <person name="Jia S."/>
            <person name="Zhang X."/>
            <person name="Zhang G."/>
            <person name="Yin A."/>
            <person name="Zhang S."/>
            <person name="Li F."/>
            <person name="Wang L."/>
            <person name="Zhao D."/>
            <person name="Yun Q."/>
            <person name="Tala"/>
            <person name="Wang J."/>
            <person name="Sun G."/>
            <person name="Baabdullah M."/>
            <person name="Yu X."/>
            <person name="Hu S."/>
            <person name="Al-Mssallem I.S."/>
            <person name="Yu J."/>
        </authorList>
    </citation>
    <scope>NUCLEOTIDE SEQUENCE</scope>
</reference>
<organism evidence="4">
    <name type="scientific">uncultured Alistipes sp</name>
    <dbReference type="NCBI Taxonomy" id="538949"/>
    <lineage>
        <taxon>Bacteria</taxon>
        <taxon>Pseudomonadati</taxon>
        <taxon>Bacteroidota</taxon>
        <taxon>Bacteroidia</taxon>
        <taxon>Bacteroidales</taxon>
        <taxon>Rikenellaceae</taxon>
        <taxon>Alistipes</taxon>
        <taxon>environmental samples</taxon>
    </lineage>
</organism>
<dbReference type="EMBL" id="KF125665">
    <property type="protein sequence ID" value="AIA92994.1"/>
    <property type="molecule type" value="Genomic_DNA"/>
</dbReference>
<dbReference type="InterPro" id="IPR004300">
    <property type="entry name" value="Glyco_hydro_57_N"/>
</dbReference>
<evidence type="ECO:0000256" key="1">
    <source>
        <dbReference type="ARBA" id="ARBA00006821"/>
    </source>
</evidence>
<dbReference type="Gene3D" id="3.20.110.20">
    <property type="match status" value="1"/>
</dbReference>